<dbReference type="InterPro" id="IPR050416">
    <property type="entry name" value="FAD-linked_Oxidoreductase"/>
</dbReference>
<gene>
    <name evidence="8" type="ORF">CEE60_12930</name>
</gene>
<dbReference type="EMBL" id="NIVS01000032">
    <property type="protein sequence ID" value="OWQ52221.1"/>
    <property type="molecule type" value="Genomic_DNA"/>
</dbReference>
<dbReference type="InterPro" id="IPR006094">
    <property type="entry name" value="Oxid_FAD_bind_N"/>
</dbReference>
<dbReference type="AlphaFoldDB" id="A0A246HKI2"/>
<keyword evidence="5" id="KW-0560">Oxidoreductase</keyword>
<keyword evidence="6" id="KW-0732">Signal</keyword>
<evidence type="ECO:0000256" key="3">
    <source>
        <dbReference type="ARBA" id="ARBA00022630"/>
    </source>
</evidence>
<evidence type="ECO:0000259" key="7">
    <source>
        <dbReference type="PROSITE" id="PS51387"/>
    </source>
</evidence>
<dbReference type="GO" id="GO:0016491">
    <property type="term" value="F:oxidoreductase activity"/>
    <property type="evidence" value="ECO:0007669"/>
    <property type="project" value="UniProtKB-KW"/>
</dbReference>
<evidence type="ECO:0000256" key="6">
    <source>
        <dbReference type="SAM" id="SignalP"/>
    </source>
</evidence>
<dbReference type="InterPro" id="IPR036318">
    <property type="entry name" value="FAD-bd_PCMH-like_sf"/>
</dbReference>
<accession>A0A246HKI2</accession>
<dbReference type="Gene3D" id="3.40.462.20">
    <property type="match status" value="1"/>
</dbReference>
<feature type="domain" description="FAD-binding PCMH-type" evidence="7">
    <location>
        <begin position="101"/>
        <end position="285"/>
    </location>
</feature>
<dbReference type="OrthoDB" id="9775082at2"/>
<evidence type="ECO:0000256" key="5">
    <source>
        <dbReference type="ARBA" id="ARBA00023002"/>
    </source>
</evidence>
<keyword evidence="4" id="KW-0274">FAD</keyword>
<dbReference type="InterPro" id="IPR016166">
    <property type="entry name" value="FAD-bd_PCMH"/>
</dbReference>
<dbReference type="Pfam" id="PF01565">
    <property type="entry name" value="FAD_binding_4"/>
    <property type="match status" value="1"/>
</dbReference>
<comment type="cofactor">
    <cofactor evidence="1">
        <name>FAD</name>
        <dbReference type="ChEBI" id="CHEBI:57692"/>
    </cofactor>
</comment>
<dbReference type="PANTHER" id="PTHR42973:SF39">
    <property type="entry name" value="FAD-BINDING PCMH-TYPE DOMAIN-CONTAINING PROTEIN"/>
    <property type="match status" value="1"/>
</dbReference>
<dbReference type="PANTHER" id="PTHR42973">
    <property type="entry name" value="BINDING OXIDOREDUCTASE, PUTATIVE (AFU_ORTHOLOGUE AFUA_1G17690)-RELATED"/>
    <property type="match status" value="1"/>
</dbReference>
<comment type="similarity">
    <text evidence="2">Belongs to the oxygen-dependent FAD-linked oxidoreductase family.</text>
</comment>
<dbReference type="PROSITE" id="PS51387">
    <property type="entry name" value="FAD_PCMH"/>
    <property type="match status" value="1"/>
</dbReference>
<dbReference type="Gene3D" id="3.30.465.10">
    <property type="match status" value="2"/>
</dbReference>
<dbReference type="Proteomes" id="UP000198157">
    <property type="component" value="Unassembled WGS sequence"/>
</dbReference>
<evidence type="ECO:0000256" key="1">
    <source>
        <dbReference type="ARBA" id="ARBA00001974"/>
    </source>
</evidence>
<dbReference type="GO" id="GO:0071949">
    <property type="term" value="F:FAD binding"/>
    <property type="evidence" value="ECO:0007669"/>
    <property type="project" value="InterPro"/>
</dbReference>
<evidence type="ECO:0000313" key="8">
    <source>
        <dbReference type="EMBL" id="OWQ52221.1"/>
    </source>
</evidence>
<name>A0A246HKI2_STEMA</name>
<keyword evidence="3" id="KW-0285">Flavoprotein</keyword>
<dbReference type="Pfam" id="PF08031">
    <property type="entry name" value="BBE"/>
    <property type="match status" value="1"/>
</dbReference>
<comment type="caution">
    <text evidence="8">The sequence shown here is derived from an EMBL/GenBank/DDBJ whole genome shotgun (WGS) entry which is preliminary data.</text>
</comment>
<protein>
    <submittedName>
        <fullName evidence="8">FAD-linked oxidoreductase</fullName>
    </submittedName>
</protein>
<evidence type="ECO:0000256" key="2">
    <source>
        <dbReference type="ARBA" id="ARBA00005466"/>
    </source>
</evidence>
<dbReference type="SUPFAM" id="SSF56176">
    <property type="entry name" value="FAD-binding/transporter-associated domain-like"/>
    <property type="match status" value="1"/>
</dbReference>
<evidence type="ECO:0000313" key="9">
    <source>
        <dbReference type="Proteomes" id="UP000198157"/>
    </source>
</evidence>
<dbReference type="InterPro" id="IPR012951">
    <property type="entry name" value="BBE"/>
</dbReference>
<organism evidence="8 9">
    <name type="scientific">Stenotrophomonas maltophilia</name>
    <name type="common">Pseudomonas maltophilia</name>
    <name type="synonym">Xanthomonas maltophilia</name>
    <dbReference type="NCBI Taxonomy" id="40324"/>
    <lineage>
        <taxon>Bacteria</taxon>
        <taxon>Pseudomonadati</taxon>
        <taxon>Pseudomonadota</taxon>
        <taxon>Gammaproteobacteria</taxon>
        <taxon>Lysobacterales</taxon>
        <taxon>Lysobacteraceae</taxon>
        <taxon>Stenotrophomonas</taxon>
        <taxon>Stenotrophomonas maltophilia group</taxon>
    </lineage>
</organism>
<feature type="signal peptide" evidence="6">
    <location>
        <begin position="1"/>
        <end position="27"/>
    </location>
</feature>
<dbReference type="InterPro" id="IPR016169">
    <property type="entry name" value="FAD-bd_PCMH_sub2"/>
</dbReference>
<proteinExistence type="inferred from homology"/>
<reference evidence="8 9" key="1">
    <citation type="submission" date="2017-06" db="EMBL/GenBank/DDBJ databases">
        <authorList>
            <person name="Kim H.J."/>
            <person name="Triplett B.A."/>
        </authorList>
    </citation>
    <scope>NUCLEOTIDE SEQUENCE [LARGE SCALE GENOMIC DNA]</scope>
    <source>
        <strain evidence="8 9">13146</strain>
    </source>
</reference>
<evidence type="ECO:0000256" key="4">
    <source>
        <dbReference type="ARBA" id="ARBA00022827"/>
    </source>
</evidence>
<sequence length="595" mass="63378">MKRRDCLKAGLTLPLLPMLLKAGPAFAATGARVRPGSAAWPAAAEWDRLSRAVGGRLSVPQSPFLADPATRAAALEQLQNPFFLGDQPALTQTSGYFGAWHSLPSAKVVSAANSADVAAAVNFARTHRLRLVVKGGGHSYHGTSCAPDSLLVWTRAMNQVELHDVFVAHNARPGTAPQPAVSVGAGAMWIDAYDAVTTRGGRYVQGGGCTSVGVTGLVTGGGFGSFSKAHGTAAASLLEAEIVTADGQIRIVNADNDPELFWALKGGCAASFGIVTRMTLRTHALPDTFGGVSCQIQASDDASWQALAAEMLRFYRDTLCNPHWGEQITFTDTRRLSVSMVFQGLSRDAAEATWSPFLAWVRARPGYTITDPLQAMAMPARDFWDADFFRQHAPGFIAEDTRAGASPRHMLWKGDQGQVGWFLHGYASAWLPSGLLDDARREQAAAAICAAAEHMDVGLHCNKGLFGAPAAALAASRDTATHPAVLDAFALAIIGNAGGPVFPGLGLNVDEPRARRGALNVARAYQALSAVAPSAPAYVSESDYFQKDWQQAFWGPNYPRLQAAKRRYDPQGLFVIHHGVGSEDWSADGFERVRG</sequence>
<feature type="chain" id="PRO_5013032370" evidence="6">
    <location>
        <begin position="28"/>
        <end position="595"/>
    </location>
</feature>